<dbReference type="SUPFAM" id="SSF52540">
    <property type="entry name" value="P-loop containing nucleoside triphosphate hydrolases"/>
    <property type="match status" value="1"/>
</dbReference>
<gene>
    <name evidence="1" type="ORF">LCGC14_1493210</name>
</gene>
<dbReference type="AlphaFoldDB" id="A0A0F9JS24"/>
<dbReference type="Gene3D" id="3.40.50.300">
    <property type="entry name" value="P-loop containing nucleotide triphosphate hydrolases"/>
    <property type="match status" value="1"/>
</dbReference>
<proteinExistence type="predicted"/>
<protein>
    <submittedName>
        <fullName evidence="1">Uncharacterized protein</fullName>
    </submittedName>
</protein>
<name>A0A0F9JS24_9ZZZZ</name>
<comment type="caution">
    <text evidence="1">The sequence shown here is derived from an EMBL/GenBank/DDBJ whole genome shotgun (WGS) entry which is preliminary data.</text>
</comment>
<dbReference type="EMBL" id="LAZR01010757">
    <property type="protein sequence ID" value="KKM65251.1"/>
    <property type="molecule type" value="Genomic_DNA"/>
</dbReference>
<evidence type="ECO:0000313" key="1">
    <source>
        <dbReference type="EMBL" id="KKM65251.1"/>
    </source>
</evidence>
<reference evidence="1" key="1">
    <citation type="journal article" date="2015" name="Nature">
        <title>Complex archaea that bridge the gap between prokaryotes and eukaryotes.</title>
        <authorList>
            <person name="Spang A."/>
            <person name="Saw J.H."/>
            <person name="Jorgensen S.L."/>
            <person name="Zaremba-Niedzwiedzka K."/>
            <person name="Martijn J."/>
            <person name="Lind A.E."/>
            <person name="van Eijk R."/>
            <person name="Schleper C."/>
            <person name="Guy L."/>
            <person name="Ettema T.J."/>
        </authorList>
    </citation>
    <scope>NUCLEOTIDE SEQUENCE</scope>
</reference>
<dbReference type="InterPro" id="IPR027417">
    <property type="entry name" value="P-loop_NTPase"/>
</dbReference>
<accession>A0A0F9JS24</accession>
<sequence length="182" mass="21106">MLYRLNTKRLINNGIRVNKNNITTISGRITAALNSKGSCMVVFTGGPGCGKSTLARIIKQKGFLNIPKKQMVVIDDLRDHDNKKYNRKDLFFLIDTLKDKVLLLFDYKAALYLKKADICILIVINEEERLSNLKKRSAWGYKRYKKRFYRTPPIPFTYKKSDIYVCSGSILDIFGFENEIMY</sequence>
<organism evidence="1">
    <name type="scientific">marine sediment metagenome</name>
    <dbReference type="NCBI Taxonomy" id="412755"/>
    <lineage>
        <taxon>unclassified sequences</taxon>
        <taxon>metagenomes</taxon>
        <taxon>ecological metagenomes</taxon>
    </lineage>
</organism>